<accession>A0A9Q0QST9</accession>
<evidence type="ECO:0000313" key="3">
    <source>
        <dbReference type="Proteomes" id="UP001141806"/>
    </source>
</evidence>
<keyword evidence="3" id="KW-1185">Reference proteome</keyword>
<keyword evidence="1" id="KW-0732">Signal</keyword>
<protein>
    <submittedName>
        <fullName evidence="2">Uncharacterized protein</fullName>
    </submittedName>
</protein>
<dbReference type="Proteomes" id="UP001141806">
    <property type="component" value="Unassembled WGS sequence"/>
</dbReference>
<feature type="chain" id="PRO_5040261621" evidence="1">
    <location>
        <begin position="20"/>
        <end position="115"/>
    </location>
</feature>
<reference evidence="2" key="1">
    <citation type="journal article" date="2023" name="Plant J.">
        <title>The genome of the king protea, Protea cynaroides.</title>
        <authorList>
            <person name="Chang J."/>
            <person name="Duong T.A."/>
            <person name="Schoeman C."/>
            <person name="Ma X."/>
            <person name="Roodt D."/>
            <person name="Barker N."/>
            <person name="Li Z."/>
            <person name="Van de Peer Y."/>
            <person name="Mizrachi E."/>
        </authorList>
    </citation>
    <scope>NUCLEOTIDE SEQUENCE</scope>
    <source>
        <tissue evidence="2">Young leaves</tissue>
    </source>
</reference>
<gene>
    <name evidence="2" type="ORF">NE237_003849</name>
</gene>
<proteinExistence type="predicted"/>
<name>A0A9Q0QST9_9MAGN</name>
<evidence type="ECO:0000256" key="1">
    <source>
        <dbReference type="SAM" id="SignalP"/>
    </source>
</evidence>
<evidence type="ECO:0000313" key="2">
    <source>
        <dbReference type="EMBL" id="KAJ4970750.1"/>
    </source>
</evidence>
<dbReference type="EMBL" id="JAMYWD010000005">
    <property type="protein sequence ID" value="KAJ4970750.1"/>
    <property type="molecule type" value="Genomic_DNA"/>
</dbReference>
<dbReference type="AlphaFoldDB" id="A0A9Q0QST9"/>
<sequence length="115" mass="13036">MGLVELLVLFFLGMKLNNHYEFNVMKIRDSRLNVTKEMVNYIGNVEHSRGGCVSHIWGYDLDKGSLMLGRLDSYMTGQTFVEGVVERVDNCSGDITIKDSSCEELRLYLLAMSTC</sequence>
<comment type="caution">
    <text evidence="2">The sequence shown here is derived from an EMBL/GenBank/DDBJ whole genome shotgun (WGS) entry which is preliminary data.</text>
</comment>
<feature type="signal peptide" evidence="1">
    <location>
        <begin position="1"/>
        <end position="19"/>
    </location>
</feature>
<organism evidence="2 3">
    <name type="scientific">Protea cynaroides</name>
    <dbReference type="NCBI Taxonomy" id="273540"/>
    <lineage>
        <taxon>Eukaryota</taxon>
        <taxon>Viridiplantae</taxon>
        <taxon>Streptophyta</taxon>
        <taxon>Embryophyta</taxon>
        <taxon>Tracheophyta</taxon>
        <taxon>Spermatophyta</taxon>
        <taxon>Magnoliopsida</taxon>
        <taxon>Proteales</taxon>
        <taxon>Proteaceae</taxon>
        <taxon>Protea</taxon>
    </lineage>
</organism>